<proteinExistence type="predicted"/>
<accession>A0A7H0GMI7</accession>
<dbReference type="PANTHER" id="PTHR33204:SF37">
    <property type="entry name" value="HTH-TYPE TRANSCRIPTIONAL REGULATOR YODB"/>
    <property type="match status" value="1"/>
</dbReference>
<gene>
    <name evidence="2" type="ORF">H9K75_05745</name>
</gene>
<feature type="compositionally biased region" description="Low complexity" evidence="1">
    <location>
        <begin position="104"/>
        <end position="133"/>
    </location>
</feature>
<evidence type="ECO:0000313" key="3">
    <source>
        <dbReference type="Proteomes" id="UP000516028"/>
    </source>
</evidence>
<dbReference type="AlphaFoldDB" id="A0A7H0GMI7"/>
<organism evidence="2 3">
    <name type="scientific">Diaphorobacter aerolatus</name>
    <dbReference type="NCBI Taxonomy" id="1288495"/>
    <lineage>
        <taxon>Bacteria</taxon>
        <taxon>Pseudomonadati</taxon>
        <taxon>Pseudomonadota</taxon>
        <taxon>Betaproteobacteria</taxon>
        <taxon>Burkholderiales</taxon>
        <taxon>Comamonadaceae</taxon>
        <taxon>Diaphorobacter</taxon>
    </lineage>
</organism>
<name>A0A7H0GMI7_9BURK</name>
<feature type="region of interest" description="Disordered" evidence="1">
    <location>
        <begin position="101"/>
        <end position="140"/>
    </location>
</feature>
<reference evidence="2 3" key="1">
    <citation type="submission" date="2020-08" db="EMBL/GenBank/DDBJ databases">
        <title>Genome sequence of Diaphorobacter aerolatus KACC 16536T.</title>
        <authorList>
            <person name="Hyun D.-W."/>
            <person name="Bae J.-W."/>
        </authorList>
    </citation>
    <scope>NUCLEOTIDE SEQUENCE [LARGE SCALE GENOMIC DNA]</scope>
    <source>
        <strain evidence="2 3">KACC 16536</strain>
    </source>
</reference>
<dbReference type="InterPro" id="IPR036388">
    <property type="entry name" value="WH-like_DNA-bd_sf"/>
</dbReference>
<dbReference type="PANTHER" id="PTHR33204">
    <property type="entry name" value="TRANSCRIPTIONAL REGULATOR, MARR FAMILY"/>
    <property type="match status" value="1"/>
</dbReference>
<evidence type="ECO:0000256" key="1">
    <source>
        <dbReference type="SAM" id="MobiDB-lite"/>
    </source>
</evidence>
<evidence type="ECO:0000313" key="2">
    <source>
        <dbReference type="EMBL" id="QNP49503.1"/>
    </source>
</evidence>
<sequence>MSSKDNAAVNQLFERLECRYAMRVLWALRDGHPQTFRLLQDSVGGITPNTLNTRIKELREASLLDHGSEGYTVTPLGQDLLKRLSDVQPFALRWAATHPRKVTVRATPAAAPVSPSSVAPDAQGAPPAHTTPATPRPSDD</sequence>
<dbReference type="KEGG" id="daer:H9K75_05745"/>
<keyword evidence="3" id="KW-1185">Reference proteome</keyword>
<dbReference type="Proteomes" id="UP000516028">
    <property type="component" value="Chromosome"/>
</dbReference>
<dbReference type="SUPFAM" id="SSF46785">
    <property type="entry name" value="Winged helix' DNA-binding domain"/>
    <property type="match status" value="1"/>
</dbReference>
<protein>
    <submittedName>
        <fullName evidence="2">Helix-turn-helix transcriptional regulator</fullName>
    </submittedName>
</protein>
<dbReference type="Gene3D" id="1.10.10.10">
    <property type="entry name" value="Winged helix-like DNA-binding domain superfamily/Winged helix DNA-binding domain"/>
    <property type="match status" value="1"/>
</dbReference>
<dbReference type="EMBL" id="CP060783">
    <property type="protein sequence ID" value="QNP49503.1"/>
    <property type="molecule type" value="Genomic_DNA"/>
</dbReference>
<dbReference type="InterPro" id="IPR036390">
    <property type="entry name" value="WH_DNA-bd_sf"/>
</dbReference>